<dbReference type="GO" id="GO:0016779">
    <property type="term" value="F:nucleotidyltransferase activity"/>
    <property type="evidence" value="ECO:0007669"/>
    <property type="project" value="UniProtKB-UniRule"/>
</dbReference>
<evidence type="ECO:0000313" key="5">
    <source>
        <dbReference type="Proteomes" id="UP000291343"/>
    </source>
</evidence>
<comment type="function">
    <text evidence="3">Plays a central role in 2-thiolation of mcm(5)S(2)U at tRNA wobble positions of tRNA(Lys), tRNA(Glu) and tRNA(Gln). May act by forming a heterodimer with NCS6/CTU1 that ligates sulfur from thiocarboxylated URM1 onto the uridine of tRNAs at wobble position.</text>
</comment>
<protein>
    <recommendedName>
        <fullName evidence="3">Cytoplasmic tRNA 2-thiolation protein 2</fullName>
    </recommendedName>
</protein>
<dbReference type="EMBL" id="QKKF02014912">
    <property type="protein sequence ID" value="RZF42480.1"/>
    <property type="molecule type" value="Genomic_DNA"/>
</dbReference>
<evidence type="ECO:0000256" key="2">
    <source>
        <dbReference type="ARBA" id="ARBA00022694"/>
    </source>
</evidence>
<comment type="subcellular location">
    <subcellularLocation>
        <location evidence="3">Cytoplasm</location>
    </subcellularLocation>
</comment>
<dbReference type="OrthoDB" id="25129at2759"/>
<dbReference type="STRING" id="195883.A0A482XAE8"/>
<organism evidence="4 5">
    <name type="scientific">Laodelphax striatellus</name>
    <name type="common">Small brown planthopper</name>
    <name type="synonym">Delphax striatella</name>
    <dbReference type="NCBI Taxonomy" id="195883"/>
    <lineage>
        <taxon>Eukaryota</taxon>
        <taxon>Metazoa</taxon>
        <taxon>Ecdysozoa</taxon>
        <taxon>Arthropoda</taxon>
        <taxon>Hexapoda</taxon>
        <taxon>Insecta</taxon>
        <taxon>Pterygota</taxon>
        <taxon>Neoptera</taxon>
        <taxon>Paraneoptera</taxon>
        <taxon>Hemiptera</taxon>
        <taxon>Auchenorrhyncha</taxon>
        <taxon>Fulgoroidea</taxon>
        <taxon>Delphacidae</taxon>
        <taxon>Criomorphinae</taxon>
        <taxon>Laodelphax</taxon>
    </lineage>
</organism>
<dbReference type="GO" id="GO:0000049">
    <property type="term" value="F:tRNA binding"/>
    <property type="evidence" value="ECO:0007669"/>
    <property type="project" value="InterPro"/>
</dbReference>
<gene>
    <name evidence="4" type="ORF">LSTR_LSTR004399</name>
</gene>
<evidence type="ECO:0000256" key="1">
    <source>
        <dbReference type="ARBA" id="ARBA00022490"/>
    </source>
</evidence>
<dbReference type="Pfam" id="PF10288">
    <property type="entry name" value="CTU2"/>
    <property type="match status" value="1"/>
</dbReference>
<dbReference type="AlphaFoldDB" id="A0A482XAE8"/>
<dbReference type="InterPro" id="IPR014729">
    <property type="entry name" value="Rossmann-like_a/b/a_fold"/>
</dbReference>
<dbReference type="InParanoid" id="A0A482XAE8"/>
<reference evidence="4 5" key="1">
    <citation type="journal article" date="2017" name="Gigascience">
        <title>Genome sequence of the small brown planthopper, Laodelphax striatellus.</title>
        <authorList>
            <person name="Zhu J."/>
            <person name="Jiang F."/>
            <person name="Wang X."/>
            <person name="Yang P."/>
            <person name="Bao Y."/>
            <person name="Zhao W."/>
            <person name="Wang W."/>
            <person name="Lu H."/>
            <person name="Wang Q."/>
            <person name="Cui N."/>
            <person name="Li J."/>
            <person name="Chen X."/>
            <person name="Luo L."/>
            <person name="Yu J."/>
            <person name="Kang L."/>
            <person name="Cui F."/>
        </authorList>
    </citation>
    <scope>NUCLEOTIDE SEQUENCE [LARGE SCALE GENOMIC DNA]</scope>
    <source>
        <strain evidence="4">Lst14</strain>
    </source>
</reference>
<name>A0A482XAE8_LAOST</name>
<dbReference type="GO" id="GO:0002143">
    <property type="term" value="P:tRNA wobble position uridine thiolation"/>
    <property type="evidence" value="ECO:0007669"/>
    <property type="project" value="TreeGrafter"/>
</dbReference>
<dbReference type="UniPathway" id="UPA00988"/>
<keyword evidence="1 3" id="KW-0963">Cytoplasm</keyword>
<dbReference type="FunCoup" id="A0A482XAE8">
    <property type="interactions" value="1640"/>
</dbReference>
<keyword evidence="5" id="KW-1185">Reference proteome</keyword>
<dbReference type="PANTHER" id="PTHR20882:SF14">
    <property type="entry name" value="CYTOPLASMIC TRNA 2-THIOLATION PROTEIN 2"/>
    <property type="match status" value="1"/>
</dbReference>
<dbReference type="SUPFAM" id="SSF52402">
    <property type="entry name" value="Adenine nucleotide alpha hydrolases-like"/>
    <property type="match status" value="1"/>
</dbReference>
<evidence type="ECO:0000313" key="4">
    <source>
        <dbReference type="EMBL" id="RZF42480.1"/>
    </source>
</evidence>
<dbReference type="GO" id="GO:0032447">
    <property type="term" value="P:protein urmylation"/>
    <property type="evidence" value="ECO:0007669"/>
    <property type="project" value="UniProtKB-UniRule"/>
</dbReference>
<accession>A0A482XAE8</accession>
<dbReference type="HAMAP" id="MF_03054">
    <property type="entry name" value="CTU2"/>
    <property type="match status" value="1"/>
</dbReference>
<evidence type="ECO:0000256" key="3">
    <source>
        <dbReference type="HAMAP-Rule" id="MF_03054"/>
    </source>
</evidence>
<dbReference type="PANTHER" id="PTHR20882">
    <property type="entry name" value="CYTOPLASMIC TRNA 2-THIOLATION PROTEIN 2"/>
    <property type="match status" value="1"/>
</dbReference>
<dbReference type="InterPro" id="IPR019407">
    <property type="entry name" value="CTU2"/>
</dbReference>
<dbReference type="GO" id="GO:0005829">
    <property type="term" value="C:cytosol"/>
    <property type="evidence" value="ECO:0007669"/>
    <property type="project" value="TreeGrafter"/>
</dbReference>
<comment type="pathway">
    <text evidence="3">tRNA modification; 5-methoxycarbonylmethyl-2-thiouridine-tRNA biosynthesis.</text>
</comment>
<dbReference type="Proteomes" id="UP000291343">
    <property type="component" value="Unassembled WGS sequence"/>
</dbReference>
<dbReference type="SMR" id="A0A482XAE8"/>
<dbReference type="GO" id="GO:0016783">
    <property type="term" value="F:sulfurtransferase activity"/>
    <property type="evidence" value="ECO:0007669"/>
    <property type="project" value="TreeGrafter"/>
</dbReference>
<comment type="similarity">
    <text evidence="3">Belongs to the CTU2/NCS2 family.</text>
</comment>
<dbReference type="Gene3D" id="3.40.50.620">
    <property type="entry name" value="HUPs"/>
    <property type="match status" value="1"/>
</dbReference>
<keyword evidence="2 3" id="KW-0819">tRNA processing</keyword>
<comment type="caution">
    <text evidence="4">The sequence shown here is derived from an EMBL/GenBank/DDBJ whole genome shotgun (WGS) entry which is preliminary data.</text>
</comment>
<proteinExistence type="inferred from homology"/>
<sequence>MCSVGDDGLTLMECEESPVLSGNTCKKCQQENTAEVVLRKKDMYCKNCFLVNATHKFRAALGKSKIIRQGDKVLVAFSGNPSSVAMVHLINCGLSMDTHKKLIFDPFIVYVDEGASHGLSSEKRQSMLRDIHNLLKDYNIPAYSTSVDMLFNNANNERISIFPISNSMVEKCGVLEKILAEFKCPTARQDFLKRMRYKALREAAALLGCSKILTSETLVDTASNILSNISLGRGAQLPYDIGFCDSRLEGFKVLRPMQEYGSDEIEYYNQFYGLNSIKDYNSEINTKPTNSIQILTKKFVTDLQENFPSTVFTVYRTGAKLSIANEDNDLNEKCSLCQGPLDTSVIESSSLQATQFSSYVSTSGPSGINSNVTPSADTDTKINLGSNEESCGKKKCKCKSDNTLTKVEMIDSLCYGCRLILKEIGSADHLPRFVKELAGSSNKLKQMRAEIEDFLL</sequence>